<dbReference type="Pfam" id="PF13466">
    <property type="entry name" value="STAS_2"/>
    <property type="match status" value="1"/>
</dbReference>
<reference evidence="2" key="1">
    <citation type="submission" date="2020-08" db="EMBL/GenBank/DDBJ databases">
        <title>Ramlibacter sp. USB13 16S ribosomal RNA gene genome sequencing and assembly.</title>
        <authorList>
            <person name="Kang M."/>
        </authorList>
    </citation>
    <scope>NUCLEOTIDE SEQUENCE</scope>
    <source>
        <strain evidence="2">USB13</strain>
    </source>
</reference>
<name>A0A923MTL3_9BURK</name>
<organism evidence="2 3">
    <name type="scientific">Ramlibacter cellulosilyticus</name>
    <dbReference type="NCBI Taxonomy" id="2764187"/>
    <lineage>
        <taxon>Bacteria</taxon>
        <taxon>Pseudomonadati</taxon>
        <taxon>Pseudomonadota</taxon>
        <taxon>Betaproteobacteria</taxon>
        <taxon>Burkholderiales</taxon>
        <taxon>Comamonadaceae</taxon>
        <taxon>Ramlibacter</taxon>
    </lineage>
</organism>
<keyword evidence="3" id="KW-1185">Reference proteome</keyword>
<dbReference type="RefSeq" id="WP_187077282.1">
    <property type="nucleotide sequence ID" value="NZ_JACORT010000007.1"/>
</dbReference>
<dbReference type="InterPro" id="IPR052746">
    <property type="entry name" value="MlaB_ABC_Transporter"/>
</dbReference>
<dbReference type="EMBL" id="JACORT010000007">
    <property type="protein sequence ID" value="MBC5784533.1"/>
    <property type="molecule type" value="Genomic_DNA"/>
</dbReference>
<dbReference type="PANTHER" id="PTHR35849">
    <property type="entry name" value="BLR2341 PROTEIN"/>
    <property type="match status" value="1"/>
</dbReference>
<evidence type="ECO:0000313" key="3">
    <source>
        <dbReference type="Proteomes" id="UP000608513"/>
    </source>
</evidence>
<dbReference type="Gene3D" id="3.30.750.24">
    <property type="entry name" value="STAS domain"/>
    <property type="match status" value="1"/>
</dbReference>
<proteinExistence type="predicted"/>
<dbReference type="SUPFAM" id="SSF52091">
    <property type="entry name" value="SpoIIaa-like"/>
    <property type="match status" value="1"/>
</dbReference>
<evidence type="ECO:0000313" key="2">
    <source>
        <dbReference type="EMBL" id="MBC5784533.1"/>
    </source>
</evidence>
<evidence type="ECO:0000259" key="1">
    <source>
        <dbReference type="PROSITE" id="PS50801"/>
    </source>
</evidence>
<dbReference type="PROSITE" id="PS50801">
    <property type="entry name" value="STAS"/>
    <property type="match status" value="1"/>
</dbReference>
<dbReference type="InterPro" id="IPR036513">
    <property type="entry name" value="STAS_dom_sf"/>
</dbReference>
<dbReference type="PANTHER" id="PTHR35849:SF2">
    <property type="entry name" value="BLR2341 PROTEIN"/>
    <property type="match status" value="1"/>
</dbReference>
<protein>
    <submittedName>
        <fullName evidence="2">STAS domain-containing protein</fullName>
    </submittedName>
</protein>
<dbReference type="AlphaFoldDB" id="A0A923MTL3"/>
<dbReference type="InterPro" id="IPR058548">
    <property type="entry name" value="MlaB-like_STAS"/>
</dbReference>
<gene>
    <name evidence="2" type="ORF">H8N03_16415</name>
</gene>
<feature type="domain" description="STAS" evidence="1">
    <location>
        <begin position="1"/>
        <end position="96"/>
    </location>
</feature>
<sequence>MLVLPAELTHAQATACCRMLAQALRSEPGREAVADASALRDFDSSALAVLLECRREALALGKQFAVSHMHPRLRALATLYGVAELLPETAATPVAG</sequence>
<dbReference type="InterPro" id="IPR002645">
    <property type="entry name" value="STAS_dom"/>
</dbReference>
<dbReference type="Proteomes" id="UP000608513">
    <property type="component" value="Unassembled WGS sequence"/>
</dbReference>
<dbReference type="CDD" id="cd07043">
    <property type="entry name" value="STAS_anti-anti-sigma_factors"/>
    <property type="match status" value="1"/>
</dbReference>
<accession>A0A923MTL3</accession>
<comment type="caution">
    <text evidence="2">The sequence shown here is derived from an EMBL/GenBank/DDBJ whole genome shotgun (WGS) entry which is preliminary data.</text>
</comment>